<dbReference type="Proteomes" id="UP000823749">
    <property type="component" value="Chromosome 11"/>
</dbReference>
<organism evidence="1 2">
    <name type="scientific">Rhododendron griersonianum</name>
    <dbReference type="NCBI Taxonomy" id="479676"/>
    <lineage>
        <taxon>Eukaryota</taxon>
        <taxon>Viridiplantae</taxon>
        <taxon>Streptophyta</taxon>
        <taxon>Embryophyta</taxon>
        <taxon>Tracheophyta</taxon>
        <taxon>Spermatophyta</taxon>
        <taxon>Magnoliopsida</taxon>
        <taxon>eudicotyledons</taxon>
        <taxon>Gunneridae</taxon>
        <taxon>Pentapetalae</taxon>
        <taxon>asterids</taxon>
        <taxon>Ericales</taxon>
        <taxon>Ericaceae</taxon>
        <taxon>Ericoideae</taxon>
        <taxon>Rhodoreae</taxon>
        <taxon>Rhododendron</taxon>
    </lineage>
</organism>
<evidence type="ECO:0000313" key="2">
    <source>
        <dbReference type="Proteomes" id="UP000823749"/>
    </source>
</evidence>
<keyword evidence="2" id="KW-1185">Reference proteome</keyword>
<dbReference type="EMBL" id="JACTNZ010000011">
    <property type="protein sequence ID" value="KAG5525519.1"/>
    <property type="molecule type" value="Genomic_DNA"/>
</dbReference>
<comment type="caution">
    <text evidence="1">The sequence shown here is derived from an EMBL/GenBank/DDBJ whole genome shotgun (WGS) entry which is preliminary data.</text>
</comment>
<evidence type="ECO:0000313" key="1">
    <source>
        <dbReference type="EMBL" id="KAG5525519.1"/>
    </source>
</evidence>
<gene>
    <name evidence="1" type="ORF">RHGRI_031982</name>
</gene>
<name>A0AAV6IDU7_9ERIC</name>
<reference evidence="1" key="1">
    <citation type="submission" date="2020-08" db="EMBL/GenBank/DDBJ databases">
        <title>Plant Genome Project.</title>
        <authorList>
            <person name="Zhang R.-G."/>
        </authorList>
    </citation>
    <scope>NUCLEOTIDE SEQUENCE</scope>
    <source>
        <strain evidence="1">WSP0</strain>
        <tissue evidence="1">Leaf</tissue>
    </source>
</reference>
<protein>
    <submittedName>
        <fullName evidence="1">Uncharacterized protein</fullName>
    </submittedName>
</protein>
<accession>A0AAV6IDU7</accession>
<dbReference type="AlphaFoldDB" id="A0AAV6IDU7"/>
<sequence>MLLEVSCNFIVGNSLIVLSGDEDSVDPDWNHSTAFVEVLDGDLGFAIGPQPWASAILANIGEAGPKLSCKDVAERHQLRGFISGIAKHVTLVTGPNLLRALGEMAVDTLSDVRALLLNVNQNLAVISIKTNIVGNKSNVTAGVTHDLLIVHIGFGCDLTKDHDHVGLGASLAGDFAVWVLFEAGVEYCIRYLIAELIWVSLVHGFRGE</sequence>
<proteinExistence type="predicted"/>